<organism evidence="2 3">
    <name type="scientific">Thiomicrorhabdus sediminis</name>
    <dbReference type="NCBI Taxonomy" id="2580412"/>
    <lineage>
        <taxon>Bacteria</taxon>
        <taxon>Pseudomonadati</taxon>
        <taxon>Pseudomonadota</taxon>
        <taxon>Gammaproteobacteria</taxon>
        <taxon>Thiotrichales</taxon>
        <taxon>Piscirickettsiaceae</taxon>
        <taxon>Thiomicrorhabdus</taxon>
    </lineage>
</organism>
<reference evidence="2 3" key="1">
    <citation type="submission" date="2019-05" db="EMBL/GenBank/DDBJ databases">
        <title>Thiomicrorhabdus sediminis sp. nov, a novel sulfur-oxidizing bacterium isolated from coastal sediment.</title>
        <authorList>
            <person name="Liu X."/>
        </authorList>
    </citation>
    <scope>NUCLEOTIDE SEQUENCE [LARGE SCALE GENOMIC DNA]</scope>
    <source>
        <strain evidence="2 3">G1</strain>
    </source>
</reference>
<sequence>MIELNNTLNLNQAAEFLHCNSETVRRLAQSGQIPCGKIGRKWVFIQQDLEQYIRNQYSTPESVVQVVDNNEESLCQFTLETTSGGLNSPHQTEQEYDALLRLKTDSKR</sequence>
<protein>
    <submittedName>
        <fullName evidence="2">Helix-turn-helix domain-containing protein</fullName>
    </submittedName>
</protein>
<evidence type="ECO:0000313" key="2">
    <source>
        <dbReference type="EMBL" id="QCU89776.1"/>
    </source>
</evidence>
<dbReference type="NCBIfam" id="TIGR01764">
    <property type="entry name" value="excise"/>
    <property type="match status" value="1"/>
</dbReference>
<keyword evidence="3" id="KW-1185">Reference proteome</keyword>
<dbReference type="AlphaFoldDB" id="A0A4P9K653"/>
<dbReference type="OrthoDB" id="9800023at2"/>
<dbReference type="InterPro" id="IPR041657">
    <property type="entry name" value="HTH_17"/>
</dbReference>
<feature type="domain" description="Helix-turn-helix" evidence="1">
    <location>
        <begin position="8"/>
        <end position="56"/>
    </location>
</feature>
<name>A0A4P9K653_9GAMM</name>
<gene>
    <name evidence="2" type="ORF">FE785_03550</name>
</gene>
<proteinExistence type="predicted"/>
<dbReference type="RefSeq" id="WP_138564453.1">
    <property type="nucleotide sequence ID" value="NZ_CP040602.1"/>
</dbReference>
<accession>A0A4P9K653</accession>
<evidence type="ECO:0000259" key="1">
    <source>
        <dbReference type="Pfam" id="PF12728"/>
    </source>
</evidence>
<dbReference type="KEGG" id="thig:FE785_03550"/>
<dbReference type="Pfam" id="PF12728">
    <property type="entry name" value="HTH_17"/>
    <property type="match status" value="1"/>
</dbReference>
<dbReference type="GO" id="GO:0003677">
    <property type="term" value="F:DNA binding"/>
    <property type="evidence" value="ECO:0007669"/>
    <property type="project" value="InterPro"/>
</dbReference>
<dbReference type="InterPro" id="IPR010093">
    <property type="entry name" value="SinI_DNA-bd"/>
</dbReference>
<dbReference type="InterPro" id="IPR009061">
    <property type="entry name" value="DNA-bd_dom_put_sf"/>
</dbReference>
<dbReference type="EMBL" id="CP040602">
    <property type="protein sequence ID" value="QCU89776.1"/>
    <property type="molecule type" value="Genomic_DNA"/>
</dbReference>
<evidence type="ECO:0000313" key="3">
    <source>
        <dbReference type="Proteomes" id="UP000304864"/>
    </source>
</evidence>
<dbReference type="Proteomes" id="UP000304864">
    <property type="component" value="Chromosome"/>
</dbReference>
<dbReference type="SUPFAM" id="SSF46955">
    <property type="entry name" value="Putative DNA-binding domain"/>
    <property type="match status" value="1"/>
</dbReference>